<reference evidence="8" key="3">
    <citation type="journal article" name="Sustainability">
        <title>Comparative Analysis of Sequence Polymorphism in Complete Organelle Genomes of the 'Golden Tide' Seaweed Sargassum horneri between Korean and Chinese Forms.</title>
        <authorList>
            <person name="Byeon S.Y."/>
            <person name="Cheon K.-S."/>
            <person name="Kim S."/>
            <person name="Yun S.-H."/>
            <person name="Oh H.-J."/>
            <person name="Park S.R."/>
            <person name="Kim T.-H."/>
            <person name="Kim J.K."/>
            <person name="Lee H.J."/>
        </authorList>
    </citation>
    <scope>NUCLEOTIDE SEQUENCE</scope>
    <source>
        <strain evidence="8">JD</strain>
        <strain evidence="9">SC</strain>
    </source>
</reference>
<comment type="subcellular location">
    <subcellularLocation>
        <location evidence="4">Plastid</location>
        <location evidence="4">Chloroplast</location>
    </subcellularLocation>
</comment>
<comment type="similarity">
    <text evidence="1 4 5">Belongs to the bacterial ribosomal protein bS18 family.</text>
</comment>
<evidence type="ECO:0000256" key="5">
    <source>
        <dbReference type="RuleBase" id="RU003910"/>
    </source>
</evidence>
<dbReference type="PANTHER" id="PTHR13479">
    <property type="entry name" value="30S RIBOSOMAL PROTEIN S18"/>
    <property type="match status" value="1"/>
</dbReference>
<dbReference type="InterPro" id="IPR036870">
    <property type="entry name" value="Ribosomal_bS18_sf"/>
</dbReference>
<organism evidence="6">
    <name type="scientific">Sargassum horneri</name>
    <dbReference type="NCBI Taxonomy" id="74089"/>
    <lineage>
        <taxon>Eukaryota</taxon>
        <taxon>Sar</taxon>
        <taxon>Stramenopiles</taxon>
        <taxon>Ochrophyta</taxon>
        <taxon>PX clade</taxon>
        <taxon>Phaeophyceae</taxon>
        <taxon>Fucales</taxon>
        <taxon>Sargassaceae</taxon>
        <taxon>Sargassum</taxon>
    </lineage>
</organism>
<comment type="subunit">
    <text evidence="4">Part of the 30S ribosomal subunit.</text>
</comment>
<accession>A0A141BSF9</accession>
<dbReference type="PROSITE" id="PS00057">
    <property type="entry name" value="RIBOSOMAL_S18"/>
    <property type="match status" value="1"/>
</dbReference>
<keyword evidence="6" id="KW-0150">Chloroplast</keyword>
<dbReference type="GO" id="GO:0005763">
    <property type="term" value="C:mitochondrial small ribosomal subunit"/>
    <property type="evidence" value="ECO:0007669"/>
    <property type="project" value="TreeGrafter"/>
</dbReference>
<dbReference type="Pfam" id="PF01084">
    <property type="entry name" value="Ribosomal_S18"/>
    <property type="match status" value="1"/>
</dbReference>
<dbReference type="PRINTS" id="PR00974">
    <property type="entry name" value="RIBOSOMALS18"/>
</dbReference>
<dbReference type="InterPro" id="IPR018275">
    <property type="entry name" value="Ribosomal_bS18_CS"/>
</dbReference>
<reference evidence="7" key="2">
    <citation type="submission" date="2019-08" db="EMBL/GenBank/DDBJ databases">
        <title>The complete chloroplast genome of Sargassum horneri and its phylogenetic analysis.</title>
        <authorList>
            <person name="Cui Y."/>
            <person name="Liu T."/>
            <person name="Wang X."/>
        </authorList>
    </citation>
    <scope>NUCLEOTIDE SEQUENCE</scope>
</reference>
<evidence type="ECO:0000256" key="1">
    <source>
        <dbReference type="ARBA" id="ARBA00005589"/>
    </source>
</evidence>
<dbReference type="PANTHER" id="PTHR13479:SF40">
    <property type="entry name" value="SMALL RIBOSOMAL SUBUNIT PROTEIN BS18M"/>
    <property type="match status" value="1"/>
</dbReference>
<keyword evidence="2 4" id="KW-0689">Ribosomal protein</keyword>
<evidence type="ECO:0000313" key="7">
    <source>
        <dbReference type="EMBL" id="QJC59382.1"/>
    </source>
</evidence>
<evidence type="ECO:0000313" key="8">
    <source>
        <dbReference type="EMBL" id="QNU09355.1"/>
    </source>
</evidence>
<dbReference type="GO" id="GO:0006412">
    <property type="term" value="P:translation"/>
    <property type="evidence" value="ECO:0007669"/>
    <property type="project" value="UniProtKB-UniRule"/>
</dbReference>
<dbReference type="GeneID" id="27219267"/>
<dbReference type="InterPro" id="IPR001648">
    <property type="entry name" value="Ribosomal_bS18"/>
</dbReference>
<dbReference type="Gene3D" id="4.10.640.10">
    <property type="entry name" value="Ribosomal protein S18"/>
    <property type="match status" value="1"/>
</dbReference>
<evidence type="ECO:0000256" key="4">
    <source>
        <dbReference type="HAMAP-Rule" id="MF_00270"/>
    </source>
</evidence>
<dbReference type="EMBL" id="MT795189">
    <property type="protein sequence ID" value="QNU09493.1"/>
    <property type="molecule type" value="Genomic_DNA"/>
</dbReference>
<dbReference type="GO" id="GO:0070181">
    <property type="term" value="F:small ribosomal subunit rRNA binding"/>
    <property type="evidence" value="ECO:0007669"/>
    <property type="project" value="TreeGrafter"/>
</dbReference>
<gene>
    <name evidence="4 6" type="primary">rps18</name>
    <name evidence="6" type="ORF">SHCPG_p056</name>
</gene>
<evidence type="ECO:0000313" key="9">
    <source>
        <dbReference type="EMBL" id="QNU09493.1"/>
    </source>
</evidence>
<keyword evidence="4" id="KW-0699">rRNA-binding</keyword>
<proteinExistence type="inferred from homology"/>
<dbReference type="NCBIfam" id="TIGR00165">
    <property type="entry name" value="S18"/>
    <property type="match status" value="1"/>
</dbReference>
<dbReference type="HAMAP" id="MF_00270">
    <property type="entry name" value="Ribosomal_bS18"/>
    <property type="match status" value="1"/>
</dbReference>
<keyword evidence="6" id="KW-0934">Plastid</keyword>
<dbReference type="EMBL" id="MT795188">
    <property type="protein sequence ID" value="QNU09355.1"/>
    <property type="molecule type" value="Genomic_DNA"/>
</dbReference>
<dbReference type="GO" id="GO:0003735">
    <property type="term" value="F:structural constituent of ribosome"/>
    <property type="evidence" value="ECO:0007669"/>
    <property type="project" value="InterPro"/>
</dbReference>
<dbReference type="AlphaFoldDB" id="A0A141BSF9"/>
<dbReference type="SUPFAM" id="SSF46911">
    <property type="entry name" value="Ribosomal protein S18"/>
    <property type="match status" value="1"/>
</dbReference>
<name>A0A141BSF9_9PHAE</name>
<dbReference type="GO" id="GO:0009507">
    <property type="term" value="C:chloroplast"/>
    <property type="evidence" value="ECO:0007669"/>
    <property type="project" value="UniProtKB-SubCell"/>
</dbReference>
<evidence type="ECO:0000256" key="2">
    <source>
        <dbReference type="ARBA" id="ARBA00022980"/>
    </source>
</evidence>
<protein>
    <recommendedName>
        <fullName evidence="4">Small ribosomal subunit protein bS18c</fullName>
    </recommendedName>
</protein>
<dbReference type="RefSeq" id="YP_009243737.1">
    <property type="nucleotide sequence ID" value="NC_029856.1"/>
</dbReference>
<evidence type="ECO:0000313" key="6">
    <source>
        <dbReference type="EMBL" id="AKO62508.1"/>
    </source>
</evidence>
<geneLocation type="chloroplast" evidence="6"/>
<evidence type="ECO:0000256" key="3">
    <source>
        <dbReference type="ARBA" id="ARBA00023274"/>
    </source>
</evidence>
<reference evidence="6" key="1">
    <citation type="journal article" date="2016" name="J. Appl. Phycol.">
        <title>Chloroplast genome of Sargassum horneri (Sargassaceae, Phaeophyceae): comparative chloroplast genomics of brown algae.</title>
        <authorList>
            <person name="Liu F."/>
            <person name="Pang S."/>
        </authorList>
    </citation>
    <scope>NUCLEOTIDE SEQUENCE</scope>
    <source>
        <tissue evidence="6">Vegetative tissue</tissue>
    </source>
</reference>
<dbReference type="EMBL" id="KP881334">
    <property type="protein sequence ID" value="AKO62508.1"/>
    <property type="molecule type" value="Genomic_DNA"/>
</dbReference>
<keyword evidence="3 4" id="KW-0687">Ribonucleoprotein</keyword>
<keyword evidence="4" id="KW-0694">RNA-binding</keyword>
<dbReference type="EMBL" id="MN265366">
    <property type="protein sequence ID" value="QJC59382.1"/>
    <property type="molecule type" value="Genomic_DNA"/>
</dbReference>
<sequence>MLNNLSSKTKRNNYKLKPNEKIDYKQVDILVSFLTEHGKIKSRRSTELTLQQQRQLSRAIKTARSLNLLPFVTSLED</sequence>